<protein>
    <submittedName>
        <fullName evidence="2">Uncharacterized protein</fullName>
    </submittedName>
</protein>
<evidence type="ECO:0000313" key="3">
    <source>
        <dbReference type="Proteomes" id="UP000199041"/>
    </source>
</evidence>
<gene>
    <name evidence="2" type="ORF">SAMN05192529_1254</name>
</gene>
<dbReference type="EMBL" id="FNQY01000025">
    <property type="protein sequence ID" value="SEA52385.1"/>
    <property type="molecule type" value="Genomic_DNA"/>
</dbReference>
<proteinExistence type="predicted"/>
<dbReference type="AlphaFoldDB" id="A0A1H4BW18"/>
<feature type="region of interest" description="Disordered" evidence="1">
    <location>
        <begin position="225"/>
        <end position="244"/>
    </location>
</feature>
<evidence type="ECO:0000313" key="2">
    <source>
        <dbReference type="EMBL" id="SEA52385.1"/>
    </source>
</evidence>
<keyword evidence="3" id="KW-1185">Reference proteome</keyword>
<feature type="compositionally biased region" description="Polar residues" evidence="1">
    <location>
        <begin position="225"/>
        <end position="239"/>
    </location>
</feature>
<reference evidence="2 3" key="1">
    <citation type="submission" date="2016-10" db="EMBL/GenBank/DDBJ databases">
        <authorList>
            <person name="de Groot N.N."/>
        </authorList>
    </citation>
    <scope>NUCLEOTIDE SEQUENCE [LARGE SCALE GENOMIC DNA]</scope>
    <source>
        <strain evidence="2 3">Vu-144</strain>
    </source>
</reference>
<name>A0A1H4BW18_9BACT</name>
<organism evidence="2 3">
    <name type="scientific">Arachidicoccus rhizosphaerae</name>
    <dbReference type="NCBI Taxonomy" id="551991"/>
    <lineage>
        <taxon>Bacteria</taxon>
        <taxon>Pseudomonadati</taxon>
        <taxon>Bacteroidota</taxon>
        <taxon>Chitinophagia</taxon>
        <taxon>Chitinophagales</taxon>
        <taxon>Chitinophagaceae</taxon>
        <taxon>Arachidicoccus</taxon>
    </lineage>
</organism>
<evidence type="ECO:0000256" key="1">
    <source>
        <dbReference type="SAM" id="MobiDB-lite"/>
    </source>
</evidence>
<dbReference type="RefSeq" id="WP_139188178.1">
    <property type="nucleotide sequence ID" value="NZ_FNQY01000025.1"/>
</dbReference>
<accession>A0A1H4BW18</accession>
<sequence length="328" mass="37143">MRTLKPLLLFLLLIVMGVFTCQWLSTKKKSNQRFIRTTKDTIDIGNYSWQHMPDNAIGITRGDLSYLILAYNAQSVGQKSTTAVTCLPVENASDLLTAANYPSTRHYVYRSTKTWFRQNKKSHLFSKTSIDINNLISAHLLDSNSLLVVSLDTLQNALTFTTLDTASQILDQQSFAAPVNSPYKTLLNGASMLQVDSTLFLFAWHQPIAYKINLTSHHIKSYTITPGSNPHKSQENNPAPSKPLQSPIARYDFTNHFFYILRSPTAIHLPKKEAPIQYISYLDFYNKDFNYQYSIALSNLNPAIISDIAIFEEELYITAGRVYLSVPL</sequence>
<dbReference type="Proteomes" id="UP000199041">
    <property type="component" value="Unassembled WGS sequence"/>
</dbReference>